<organism evidence="10 11">
    <name type="scientific">Ahniella affigens</name>
    <dbReference type="NCBI Taxonomy" id="2021234"/>
    <lineage>
        <taxon>Bacteria</taxon>
        <taxon>Pseudomonadati</taxon>
        <taxon>Pseudomonadota</taxon>
        <taxon>Gammaproteobacteria</taxon>
        <taxon>Lysobacterales</taxon>
        <taxon>Rhodanobacteraceae</taxon>
        <taxon>Ahniella</taxon>
    </lineage>
</organism>
<dbReference type="OrthoDB" id="9803456at2"/>
<evidence type="ECO:0000256" key="6">
    <source>
        <dbReference type="ARBA" id="ARBA00022985"/>
    </source>
</evidence>
<dbReference type="InterPro" id="IPR004960">
    <property type="entry name" value="LipA_acyltrans"/>
</dbReference>
<dbReference type="Pfam" id="PF03279">
    <property type="entry name" value="Lip_A_acyltrans"/>
    <property type="match status" value="1"/>
</dbReference>
<evidence type="ECO:0000256" key="5">
    <source>
        <dbReference type="ARBA" id="ARBA00022692"/>
    </source>
</evidence>
<reference evidence="10 11" key="2">
    <citation type="submission" date="2018-03" db="EMBL/GenBank/DDBJ databases">
        <authorList>
            <person name="Keele B.F."/>
        </authorList>
    </citation>
    <scope>NUCLEOTIDE SEQUENCE [LARGE SCALE GENOMIC DNA]</scope>
    <source>
        <strain evidence="10 11">D13</strain>
    </source>
</reference>
<keyword evidence="6" id="KW-0448">Lipopolysaccharide biosynthesis</keyword>
<dbReference type="EMBL" id="CP027860">
    <property type="protein sequence ID" value="AVQ00042.1"/>
    <property type="molecule type" value="Genomic_DNA"/>
</dbReference>
<dbReference type="GO" id="GO:0005886">
    <property type="term" value="C:plasma membrane"/>
    <property type="evidence" value="ECO:0007669"/>
    <property type="project" value="UniProtKB-SubCell"/>
</dbReference>
<evidence type="ECO:0000256" key="3">
    <source>
        <dbReference type="ARBA" id="ARBA00022519"/>
    </source>
</evidence>
<dbReference type="GO" id="GO:0016746">
    <property type="term" value="F:acyltransferase activity"/>
    <property type="evidence" value="ECO:0007669"/>
    <property type="project" value="UniProtKB-KW"/>
</dbReference>
<dbReference type="AlphaFoldDB" id="A0A2P1PYX1"/>
<dbReference type="PIRSF" id="PIRSF026649">
    <property type="entry name" value="MsbB"/>
    <property type="match status" value="1"/>
</dbReference>
<dbReference type="GO" id="GO:0009245">
    <property type="term" value="P:lipid A biosynthetic process"/>
    <property type="evidence" value="ECO:0007669"/>
    <property type="project" value="InterPro"/>
</dbReference>
<evidence type="ECO:0000313" key="11">
    <source>
        <dbReference type="Proteomes" id="UP000241074"/>
    </source>
</evidence>
<reference evidence="10 11" key="1">
    <citation type="submission" date="2018-03" db="EMBL/GenBank/DDBJ databases">
        <title>Ahniella affigens gen. nov., sp. nov., a gammaproteobacterium isolated from sandy soil near a stream.</title>
        <authorList>
            <person name="Ko Y."/>
            <person name="Kim J.-H."/>
        </authorList>
    </citation>
    <scope>NUCLEOTIDE SEQUENCE [LARGE SCALE GENOMIC DNA]</scope>
    <source>
        <strain evidence="10 11">D13</strain>
    </source>
</reference>
<keyword evidence="5" id="KW-0812">Transmembrane</keyword>
<keyword evidence="2" id="KW-1003">Cell membrane</keyword>
<gene>
    <name evidence="10" type="ORF">C7S18_07595</name>
</gene>
<dbReference type="KEGG" id="xba:C7S18_07595"/>
<evidence type="ECO:0000256" key="4">
    <source>
        <dbReference type="ARBA" id="ARBA00022679"/>
    </source>
</evidence>
<evidence type="ECO:0000256" key="8">
    <source>
        <dbReference type="ARBA" id="ARBA00023136"/>
    </source>
</evidence>
<evidence type="ECO:0000256" key="9">
    <source>
        <dbReference type="ARBA" id="ARBA00023315"/>
    </source>
</evidence>
<keyword evidence="11" id="KW-1185">Reference proteome</keyword>
<protein>
    <submittedName>
        <fullName evidence="10">Lipid A biosynthesis lauroyl acyltransferase</fullName>
    </submittedName>
</protein>
<comment type="subcellular location">
    <subcellularLocation>
        <location evidence="1">Cell inner membrane</location>
    </subcellularLocation>
</comment>
<sequence length="275" mass="31105">MLANAPPWLGRLFGRGLAAVLWHLMRGRRRVARKNLKLCFPDRSDAERERLLRQSMQSVGLGGYEFVRAWWGPSIHEPYTITGLEHIDAIRSQGRGILLLSGHFMTLELCGRMLCRHIPLAGMYRRHKQPWLEHAVKAGRLTYADAMFAREELRAAVKYIKKGGIIWYAPDQDMRGKDAVFAPFFGIPASTITATHQLARLTGAAVLPFFHRRDGQGGYVLRIGAPLADFPSDDAVADTARVNGLIEQMVREAPDEYLWIHKRFKTRPAGETGLY</sequence>
<dbReference type="CDD" id="cd07984">
    <property type="entry name" value="LPLAT_LABLAT-like"/>
    <property type="match status" value="1"/>
</dbReference>
<keyword evidence="3" id="KW-0997">Cell inner membrane</keyword>
<keyword evidence="9 10" id="KW-0012">Acyltransferase</keyword>
<keyword evidence="7" id="KW-1133">Transmembrane helix</keyword>
<accession>A0A2P1PYX1</accession>
<dbReference type="NCBIfam" id="TIGR02207">
    <property type="entry name" value="lipid_A_htrB"/>
    <property type="match status" value="1"/>
</dbReference>
<keyword evidence="8" id="KW-0472">Membrane</keyword>
<evidence type="ECO:0000313" key="10">
    <source>
        <dbReference type="EMBL" id="AVQ00042.1"/>
    </source>
</evidence>
<evidence type="ECO:0000256" key="1">
    <source>
        <dbReference type="ARBA" id="ARBA00004533"/>
    </source>
</evidence>
<dbReference type="PANTHER" id="PTHR30606:SF9">
    <property type="entry name" value="LIPID A BIOSYNTHESIS LAUROYLTRANSFERASE"/>
    <property type="match status" value="1"/>
</dbReference>
<evidence type="ECO:0000256" key="2">
    <source>
        <dbReference type="ARBA" id="ARBA00022475"/>
    </source>
</evidence>
<dbReference type="InterPro" id="IPR011920">
    <property type="entry name" value="Lipid_A_LpxL_LpxP"/>
</dbReference>
<evidence type="ECO:0000256" key="7">
    <source>
        <dbReference type="ARBA" id="ARBA00022989"/>
    </source>
</evidence>
<name>A0A2P1PYX1_9GAMM</name>
<keyword evidence="4 10" id="KW-0808">Transferase</keyword>
<dbReference type="GO" id="GO:0009103">
    <property type="term" value="P:lipopolysaccharide biosynthetic process"/>
    <property type="evidence" value="ECO:0007669"/>
    <property type="project" value="UniProtKB-KW"/>
</dbReference>
<dbReference type="PANTHER" id="PTHR30606">
    <property type="entry name" value="LIPID A BIOSYNTHESIS LAUROYL ACYLTRANSFERASE"/>
    <property type="match status" value="1"/>
</dbReference>
<proteinExistence type="predicted"/>
<dbReference type="Proteomes" id="UP000241074">
    <property type="component" value="Chromosome"/>
</dbReference>